<dbReference type="PANTHER" id="PTHR11706">
    <property type="entry name" value="SOLUTE CARRIER PROTEIN FAMILY 11 MEMBER"/>
    <property type="match status" value="1"/>
</dbReference>
<evidence type="ECO:0000256" key="3">
    <source>
        <dbReference type="ARBA" id="ARBA00022692"/>
    </source>
</evidence>
<dbReference type="SUPFAM" id="SSF55154">
    <property type="entry name" value="CYTH-like phosphatases"/>
    <property type="match status" value="1"/>
</dbReference>
<organism evidence="12 13">
    <name type="scientific">Lentinula edodes</name>
    <name type="common">Shiitake mushroom</name>
    <name type="synonym">Lentinus edodes</name>
    <dbReference type="NCBI Taxonomy" id="5353"/>
    <lineage>
        <taxon>Eukaryota</taxon>
        <taxon>Fungi</taxon>
        <taxon>Dikarya</taxon>
        <taxon>Basidiomycota</taxon>
        <taxon>Agaricomycotina</taxon>
        <taxon>Agaricomycetes</taxon>
        <taxon>Agaricomycetidae</taxon>
        <taxon>Agaricales</taxon>
        <taxon>Marasmiineae</taxon>
        <taxon>Omphalotaceae</taxon>
        <taxon>Lentinula</taxon>
    </lineage>
</organism>
<protein>
    <recommendedName>
        <fullName evidence="7">mRNA 5'-phosphatase</fullName>
        <ecNumber evidence="7">3.6.1.74</ecNumber>
    </recommendedName>
</protein>
<name>A0A1Q3EH43_LENED</name>
<dbReference type="GO" id="GO:0004651">
    <property type="term" value="F:polynucleotide 5'-phosphatase activity"/>
    <property type="evidence" value="ECO:0007669"/>
    <property type="project" value="InterPro"/>
</dbReference>
<dbReference type="EMBL" id="BDGU01000322">
    <property type="protein sequence ID" value="GAW06479.1"/>
    <property type="molecule type" value="Genomic_DNA"/>
</dbReference>
<evidence type="ECO:0000256" key="1">
    <source>
        <dbReference type="ARBA" id="ARBA00004141"/>
    </source>
</evidence>
<feature type="transmembrane region" description="Helical" evidence="10">
    <location>
        <begin position="836"/>
        <end position="860"/>
    </location>
</feature>
<comment type="subcellular location">
    <subcellularLocation>
        <location evidence="1">Membrane</location>
        <topology evidence="1">Multi-pass membrane protein</topology>
    </subcellularLocation>
</comment>
<comment type="caution">
    <text evidence="12">The sequence shown here is derived from an EMBL/GenBank/DDBJ whole genome shotgun (WGS) entry which is preliminary data.</text>
</comment>
<dbReference type="CDD" id="cd07470">
    <property type="entry name" value="CYTH-like_mRNA_RTPase"/>
    <property type="match status" value="1"/>
</dbReference>
<evidence type="ECO:0000256" key="10">
    <source>
        <dbReference type="SAM" id="Phobius"/>
    </source>
</evidence>
<dbReference type="AlphaFoldDB" id="A0A1Q3EH43"/>
<dbReference type="InterPro" id="IPR004206">
    <property type="entry name" value="mRNA_triPase_Cet1"/>
</dbReference>
<evidence type="ECO:0000313" key="13">
    <source>
        <dbReference type="Proteomes" id="UP000188533"/>
    </source>
</evidence>
<reference evidence="12 13" key="1">
    <citation type="submission" date="2016-08" db="EMBL/GenBank/DDBJ databases">
        <authorList>
            <consortium name="Lentinula edodes genome sequencing consortium"/>
            <person name="Sakamoto Y."/>
            <person name="Nakade K."/>
            <person name="Sato S."/>
            <person name="Yoshida Y."/>
            <person name="Miyazaki K."/>
            <person name="Natsume S."/>
            <person name="Konno N."/>
        </authorList>
    </citation>
    <scope>NUCLEOTIDE SEQUENCE [LARGE SCALE GENOMIC DNA]</scope>
    <source>
        <strain evidence="12 13">NBRC 111202</strain>
    </source>
</reference>
<dbReference type="GO" id="GO:0030026">
    <property type="term" value="P:intracellular manganese ion homeostasis"/>
    <property type="evidence" value="ECO:0007669"/>
    <property type="project" value="TreeGrafter"/>
</dbReference>
<dbReference type="Pfam" id="PF02940">
    <property type="entry name" value="mRNA_triPase"/>
    <property type="match status" value="1"/>
</dbReference>
<keyword evidence="5 10" id="KW-1133">Transmembrane helix</keyword>
<comment type="catalytic activity">
    <reaction evidence="8">
        <text>a 5'-end triphospho-ribonucleoside in mRNA + H2O = a 5'-end diphospho-ribonucleoside in mRNA + phosphate + H(+)</text>
        <dbReference type="Rhea" id="RHEA:67004"/>
        <dbReference type="Rhea" id="RHEA-COMP:17164"/>
        <dbReference type="Rhea" id="RHEA-COMP:17165"/>
        <dbReference type="ChEBI" id="CHEBI:15377"/>
        <dbReference type="ChEBI" id="CHEBI:15378"/>
        <dbReference type="ChEBI" id="CHEBI:43474"/>
        <dbReference type="ChEBI" id="CHEBI:167616"/>
        <dbReference type="ChEBI" id="CHEBI:167618"/>
        <dbReference type="EC" id="3.6.1.74"/>
    </reaction>
    <physiologicalReaction direction="left-to-right" evidence="8">
        <dbReference type="Rhea" id="RHEA:67005"/>
    </physiologicalReaction>
</comment>
<evidence type="ECO:0000256" key="6">
    <source>
        <dbReference type="ARBA" id="ARBA00023136"/>
    </source>
</evidence>
<dbReference type="Gene3D" id="3.20.100.10">
    <property type="entry name" value="mRNA triphosphatase Cet1-like"/>
    <property type="match status" value="1"/>
</dbReference>
<feature type="transmembrane region" description="Helical" evidence="10">
    <location>
        <begin position="1090"/>
        <end position="1114"/>
    </location>
</feature>
<dbReference type="GO" id="GO:0015086">
    <property type="term" value="F:cadmium ion transmembrane transporter activity"/>
    <property type="evidence" value="ECO:0007669"/>
    <property type="project" value="TreeGrafter"/>
</dbReference>
<dbReference type="Pfam" id="PF01566">
    <property type="entry name" value="Nramp"/>
    <property type="match status" value="2"/>
</dbReference>
<keyword evidence="6 10" id="KW-0472">Membrane</keyword>
<dbReference type="InterPro" id="IPR037009">
    <property type="entry name" value="mRNA_triPase_Cet1_sf"/>
</dbReference>
<dbReference type="GO" id="GO:0034755">
    <property type="term" value="P:iron ion transmembrane transport"/>
    <property type="evidence" value="ECO:0007669"/>
    <property type="project" value="TreeGrafter"/>
</dbReference>
<feature type="region of interest" description="Disordered" evidence="9">
    <location>
        <begin position="865"/>
        <end position="915"/>
    </location>
</feature>
<keyword evidence="4" id="KW-0378">Hydrolase</keyword>
<evidence type="ECO:0000256" key="2">
    <source>
        <dbReference type="ARBA" id="ARBA00022664"/>
    </source>
</evidence>
<gene>
    <name evidence="12" type="ORF">LENED_008409</name>
</gene>
<keyword evidence="2" id="KW-0507">mRNA processing</keyword>
<dbReference type="GO" id="GO:0005886">
    <property type="term" value="C:plasma membrane"/>
    <property type="evidence" value="ECO:0007669"/>
    <property type="project" value="TreeGrafter"/>
</dbReference>
<keyword evidence="13" id="KW-1185">Reference proteome</keyword>
<feature type="region of interest" description="Disordered" evidence="9">
    <location>
        <begin position="1"/>
        <end position="82"/>
    </location>
</feature>
<evidence type="ECO:0000256" key="7">
    <source>
        <dbReference type="ARBA" id="ARBA00035028"/>
    </source>
</evidence>
<dbReference type="GO" id="GO:0005384">
    <property type="term" value="F:manganese ion transmembrane transporter activity"/>
    <property type="evidence" value="ECO:0007669"/>
    <property type="project" value="TreeGrafter"/>
</dbReference>
<dbReference type="InterPro" id="IPR001046">
    <property type="entry name" value="NRAMP_fam"/>
</dbReference>
<dbReference type="NCBIfam" id="NF037982">
    <property type="entry name" value="Nramp_1"/>
    <property type="match status" value="1"/>
</dbReference>
<accession>A0A1Q3EH43</accession>
<evidence type="ECO:0000259" key="11">
    <source>
        <dbReference type="Pfam" id="PF02940"/>
    </source>
</evidence>
<keyword evidence="3 10" id="KW-0812">Transmembrane</keyword>
<dbReference type="EC" id="3.6.1.74" evidence="7"/>
<feature type="transmembrane region" description="Helical" evidence="10">
    <location>
        <begin position="1015"/>
        <end position="1035"/>
    </location>
</feature>
<feature type="transmembrane region" description="Helical" evidence="10">
    <location>
        <begin position="799"/>
        <end position="816"/>
    </location>
</feature>
<evidence type="ECO:0000256" key="4">
    <source>
        <dbReference type="ARBA" id="ARBA00022801"/>
    </source>
</evidence>
<reference evidence="12 13" key="2">
    <citation type="submission" date="2017-02" db="EMBL/GenBank/DDBJ databases">
        <title>A genome survey and senescence transcriptome analysis in Lentinula edodes.</title>
        <authorList>
            <person name="Sakamoto Y."/>
            <person name="Nakade K."/>
            <person name="Sato S."/>
            <person name="Yoshida Y."/>
            <person name="Miyazaki K."/>
            <person name="Natsume S."/>
            <person name="Konno N."/>
        </authorList>
    </citation>
    <scope>NUCLEOTIDE SEQUENCE [LARGE SCALE GENOMIC DNA]</scope>
    <source>
        <strain evidence="12 13">NBRC 111202</strain>
    </source>
</reference>
<proteinExistence type="predicted"/>
<evidence type="ECO:0000256" key="8">
    <source>
        <dbReference type="ARBA" id="ARBA00047740"/>
    </source>
</evidence>
<feature type="transmembrane region" description="Helical" evidence="10">
    <location>
        <begin position="1234"/>
        <end position="1259"/>
    </location>
</feature>
<dbReference type="InterPro" id="IPR033469">
    <property type="entry name" value="CYTH-like_dom_sf"/>
</dbReference>
<feature type="transmembrane region" description="Helical" evidence="10">
    <location>
        <begin position="1066"/>
        <end position="1084"/>
    </location>
</feature>
<feature type="transmembrane region" description="Helical" evidence="10">
    <location>
        <begin position="975"/>
        <end position="995"/>
    </location>
</feature>
<dbReference type="GO" id="GO:0006397">
    <property type="term" value="P:mRNA processing"/>
    <property type="evidence" value="ECO:0007669"/>
    <property type="project" value="UniProtKB-KW"/>
</dbReference>
<dbReference type="STRING" id="5353.A0A1Q3EH43"/>
<feature type="compositionally biased region" description="Polar residues" evidence="9">
    <location>
        <begin position="36"/>
        <end position="46"/>
    </location>
</feature>
<feature type="domain" description="mRNA triphosphatase Cet1-like" evidence="11">
    <location>
        <begin position="365"/>
        <end position="553"/>
    </location>
</feature>
<dbReference type="GO" id="GO:0140818">
    <property type="term" value="F:mRNA 5'-triphosphate monophosphatase activity"/>
    <property type="evidence" value="ECO:0007669"/>
    <property type="project" value="UniProtKB-EC"/>
</dbReference>
<evidence type="ECO:0000256" key="9">
    <source>
        <dbReference type="SAM" id="MobiDB-lite"/>
    </source>
</evidence>
<evidence type="ECO:0000313" key="12">
    <source>
        <dbReference type="EMBL" id="GAW06479.1"/>
    </source>
</evidence>
<evidence type="ECO:0000256" key="5">
    <source>
        <dbReference type="ARBA" id="ARBA00022989"/>
    </source>
</evidence>
<sequence>MAPPRPPFGTDEPESIYETPNHPQRRIRQPAPVDPNSRTSAYNVYNNYIHDDSNRQSGIDALGAGFMNGSMDDDDDEPQEKYNPFTSAKEQEASKHAMLAAAIGPRKTPTPPPQYIASPRPGYAASVEALSRPEPAAIPATRQPPNGLSISTSNNPFATPMDHQAFPNGPHMPQPIAVPNTPHPLQPPMTPITPVFARPTKQQDIRFDEKPIMRGAGEGTSIPSRGEKGDDFWRRFSMVVKEENSKPSQQKQSSWLKTTQGRTNSMFRWVFFIGMILTICALGAIGLWWYASHNSTAHDQPHAMGGSESEAGSASTSAVGHASSAGVLQTIEVIKPSRVSSPHHFYFEFGLHFDFTVVYTLPDLPGNVEVEAKIGLLRERGGGRLSLPVLVETILTPDSIDCRFESNMTAAQHKHFNTLLNELKISSSQPGYASSSPLDYHHLRLVDSFYPSETNDREKIRVTRDEKSGAVIECMRKIRLGDLNIYSPKRSADWRVSVNLEVPCSHPVGSSTHQRKKDRMSYSHEEFNIDLTQVTSTNQSGTPEILHELELEIARPALLLLTASKRGDMNAPENERNAFDELIRAFLALSGRLIIKFGFAPSCTADSGEQRHLCCEGLIRTIDRCFCLYLVFFRFFPFEVVCDASGNTPSQIPTMMLVIVQEIWNKTFEFSITPPANLVVGSVGNSSAPAASLSIMFANTSELGWSVPSHTLIQGIGELTYRPAGLIAVILQVLATRLGCVTGLDLASHCRLLLHSHPKYPRLNYLVPPWRSVCYSQNSNYGKVPPTWSSGTGVRTSNGLFAVLTCMCIIISRVHVEWNHAFQGYLPSKYIFPNGAFYTSVGILGATVMPHSLFLGSALATQDRDSSTKSQYPSRSIDSSISSTSTVFSARDSPETSASKETPEGGLRTRGKSHTSISRIIQPFRLIVAQVFRTHPETTYGAKYHIKRHEDWENNSFDFVKRHLYHGIVDMTGSLLGFAVVINSMILILSSAVFFSGNGSGQTQRAAGLFDAYDLIRSAVGRSAATLFAIALLAAGQSSSLIATIAGQAVAEGFLRWRVSPIIRRLFTRIIAIIPSMAVAIAFGRPGINALLVISQVILSIVLPFITLPLLYLTSSKKFMSVERPCSCCPTNSSPEMIPADLERVPSHPHEFSGNSDAPCHDLEEGYHSDPSIEDSDKSSHPIAPSSDLCWIASNTTKSCEIVVNATANVDTSAVVIEAHRCHGTQIDYSNNMFITFLLCGVWIVIAAANVYAIVALAMGQSS</sequence>
<feature type="transmembrane region" description="Helical" evidence="10">
    <location>
        <begin position="269"/>
        <end position="291"/>
    </location>
</feature>
<feature type="compositionally biased region" description="Low complexity" evidence="9">
    <location>
        <begin position="870"/>
        <end position="889"/>
    </location>
</feature>
<dbReference type="Proteomes" id="UP000188533">
    <property type="component" value="Unassembled WGS sequence"/>
</dbReference>
<dbReference type="PANTHER" id="PTHR11706:SF101">
    <property type="entry name" value="MANGANESE TRANSPORTER SMF1"/>
    <property type="match status" value="1"/>
</dbReference>